<comment type="caution">
    <text evidence="2">The sequence shown here is derived from an EMBL/GenBank/DDBJ whole genome shotgun (WGS) entry which is preliminary data.</text>
</comment>
<dbReference type="Proteomes" id="UP001156398">
    <property type="component" value="Unassembled WGS sequence"/>
</dbReference>
<organism evidence="2">
    <name type="scientific">Streptantibioticus silvisoli</name>
    <dbReference type="NCBI Taxonomy" id="2705255"/>
    <lineage>
        <taxon>Bacteria</taxon>
        <taxon>Bacillati</taxon>
        <taxon>Actinomycetota</taxon>
        <taxon>Actinomycetes</taxon>
        <taxon>Kitasatosporales</taxon>
        <taxon>Streptomycetaceae</taxon>
        <taxon>Streptantibioticus</taxon>
    </lineage>
</organism>
<proteinExistence type="predicted"/>
<dbReference type="AlphaFoldDB" id="A0AA90GXX7"/>
<gene>
    <name evidence="1" type="ORF">POF43_008860</name>
    <name evidence="2" type="ORF">POF50_003580</name>
</gene>
<dbReference type="GO" id="GO:0004658">
    <property type="term" value="F:propionyl-CoA carboxylase activity"/>
    <property type="evidence" value="ECO:0007669"/>
    <property type="project" value="InterPro"/>
</dbReference>
<dbReference type="InterPro" id="IPR032716">
    <property type="entry name" value="ACC_epsilon"/>
</dbReference>
<dbReference type="GO" id="GO:0003989">
    <property type="term" value="F:acetyl-CoA carboxylase activity"/>
    <property type="evidence" value="ECO:0007669"/>
    <property type="project" value="InterPro"/>
</dbReference>
<accession>A0AA90GXX7</accession>
<dbReference type="Pfam" id="PF13822">
    <property type="entry name" value="ACC_epsilon"/>
    <property type="match status" value="1"/>
</dbReference>
<evidence type="ECO:0000313" key="2">
    <source>
        <dbReference type="EMBL" id="MDI5968436.1"/>
    </source>
</evidence>
<evidence type="ECO:0000313" key="3">
    <source>
        <dbReference type="Proteomes" id="UP001156398"/>
    </source>
</evidence>
<reference evidence="2 3" key="1">
    <citation type="submission" date="2023-05" db="EMBL/GenBank/DDBJ databases">
        <title>Streptantibioticus silvisoli sp. nov., acidotolerant actinomycetes 1 from pine litter.</title>
        <authorList>
            <person name="Swiecimska M."/>
            <person name="Golinska P."/>
            <person name="Sangal V."/>
            <person name="Wachnowicz B."/>
            <person name="Goodfellow M."/>
        </authorList>
    </citation>
    <scope>NUCLEOTIDE SEQUENCE</scope>
    <source>
        <strain evidence="2">SL13</strain>
        <strain evidence="1 3">SL54</strain>
    </source>
</reference>
<keyword evidence="3" id="KW-1185">Reference proteome</keyword>
<sequence>MNSEFVVRVERGHAEPEELAAITAVLMARAAALAAPAPTAEARTVAHWRRLERAAGFYAPHSWQAVA</sequence>
<dbReference type="EMBL" id="JAAGKO020000008">
    <property type="protein sequence ID" value="MDI5962819.1"/>
    <property type="molecule type" value="Genomic_DNA"/>
</dbReference>
<evidence type="ECO:0000313" key="1">
    <source>
        <dbReference type="EMBL" id="MDI5962819.1"/>
    </source>
</evidence>
<dbReference type="RefSeq" id="WP_271317715.1">
    <property type="nucleotide sequence ID" value="NZ_JAAGKO020000008.1"/>
</dbReference>
<protein>
    <submittedName>
        <fullName evidence="2">Acyl-CoA carboxylase epsilon subunit</fullName>
    </submittedName>
</protein>
<dbReference type="EMBL" id="JABXJJ020000003">
    <property type="protein sequence ID" value="MDI5968436.1"/>
    <property type="molecule type" value="Genomic_DNA"/>
</dbReference>
<name>A0AA90GXX7_9ACTN</name>